<dbReference type="EMBL" id="JAIEZQ010000002">
    <property type="protein sequence ID" value="MBY9075882.1"/>
    <property type="molecule type" value="Genomic_DNA"/>
</dbReference>
<evidence type="ECO:0000259" key="7">
    <source>
        <dbReference type="PROSITE" id="PS51012"/>
    </source>
</evidence>
<proteinExistence type="inferred from homology"/>
<feature type="transmembrane region" description="Helical" evidence="6">
    <location>
        <begin position="124"/>
        <end position="149"/>
    </location>
</feature>
<feature type="domain" description="ABC transmembrane type-2" evidence="7">
    <location>
        <begin position="34"/>
        <end position="267"/>
    </location>
</feature>
<evidence type="ECO:0000256" key="1">
    <source>
        <dbReference type="ARBA" id="ARBA00004141"/>
    </source>
</evidence>
<comment type="subcellular location">
    <subcellularLocation>
        <location evidence="6">Cell membrane</location>
        <topology evidence="6">Multi-pass membrane protein</topology>
    </subcellularLocation>
    <subcellularLocation>
        <location evidence="1">Membrane</location>
        <topology evidence="1">Multi-pass membrane protein</topology>
    </subcellularLocation>
</comment>
<organism evidence="8 9">
    <name type="scientific">Nocardioides jiangsuensis</name>
    <dbReference type="NCBI Taxonomy" id="2866161"/>
    <lineage>
        <taxon>Bacteria</taxon>
        <taxon>Bacillati</taxon>
        <taxon>Actinomycetota</taxon>
        <taxon>Actinomycetes</taxon>
        <taxon>Propionibacteriales</taxon>
        <taxon>Nocardioidaceae</taxon>
        <taxon>Nocardioides</taxon>
    </lineage>
</organism>
<evidence type="ECO:0000256" key="6">
    <source>
        <dbReference type="RuleBase" id="RU361157"/>
    </source>
</evidence>
<dbReference type="PIRSF" id="PIRSF006648">
    <property type="entry name" value="DrrB"/>
    <property type="match status" value="1"/>
</dbReference>
<dbReference type="Pfam" id="PF01061">
    <property type="entry name" value="ABC2_membrane"/>
    <property type="match status" value="1"/>
</dbReference>
<evidence type="ECO:0000256" key="5">
    <source>
        <dbReference type="ARBA" id="ARBA00023251"/>
    </source>
</evidence>
<gene>
    <name evidence="8" type="ORF">K1X13_13700</name>
</gene>
<keyword evidence="6" id="KW-1003">Cell membrane</keyword>
<dbReference type="InterPro" id="IPR051784">
    <property type="entry name" value="Nod_factor_ABC_transporter"/>
</dbReference>
<keyword evidence="3 6" id="KW-1133">Transmembrane helix</keyword>
<dbReference type="PRINTS" id="PR00164">
    <property type="entry name" value="ABC2TRNSPORT"/>
</dbReference>
<feature type="transmembrane region" description="Helical" evidence="6">
    <location>
        <begin position="187"/>
        <end position="206"/>
    </location>
</feature>
<name>A0ABS7RMX0_9ACTN</name>
<comment type="caution">
    <text evidence="8">The sequence shown here is derived from an EMBL/GenBank/DDBJ whole genome shotgun (WGS) entry which is preliminary data.</text>
</comment>
<dbReference type="PANTHER" id="PTHR43229:SF2">
    <property type="entry name" value="NODULATION PROTEIN J"/>
    <property type="match status" value="1"/>
</dbReference>
<evidence type="ECO:0000256" key="4">
    <source>
        <dbReference type="ARBA" id="ARBA00023136"/>
    </source>
</evidence>
<keyword evidence="9" id="KW-1185">Reference proteome</keyword>
<sequence length="270" mass="29482">MSDVATTPRRIGRLDLVGRQLDYWVTVYKRTWRGSAVSSFVMPLLYVTAMGVLLGGFIEQDPSTLEGATTYLAFVAPGLVAAHAMQTATGETMWPVMAMIKWSRTYYAMTATPLRPSDIVAAQLLFVTFRVATACGVFLLVLAAFGVFASPGGLLLAWLAQILIGLAFATVFFAFSAILKNESGFAIVYRLVVIPQFLFSGAFFPIGNLPPTLEWLARLTPLWHGVDLTRMLLLGTVDLPLALVHVAYLGALTVLGWWFAASRLTKRLAL</sequence>
<evidence type="ECO:0000256" key="2">
    <source>
        <dbReference type="ARBA" id="ARBA00022692"/>
    </source>
</evidence>
<keyword evidence="6" id="KW-0813">Transport</keyword>
<dbReference type="PANTHER" id="PTHR43229">
    <property type="entry name" value="NODULATION PROTEIN J"/>
    <property type="match status" value="1"/>
</dbReference>
<dbReference type="Proteomes" id="UP000754710">
    <property type="component" value="Unassembled WGS sequence"/>
</dbReference>
<dbReference type="InterPro" id="IPR013525">
    <property type="entry name" value="ABC2_TM"/>
</dbReference>
<feature type="transmembrane region" description="Helical" evidence="6">
    <location>
        <begin position="70"/>
        <end position="94"/>
    </location>
</feature>
<reference evidence="8 9" key="1">
    <citation type="submission" date="2021-08" db="EMBL/GenBank/DDBJ databases">
        <title>Nocardioides bacterium WL0053 sp. nov., isolated from the sediment.</title>
        <authorList>
            <person name="Wang L."/>
            <person name="Zhang D."/>
            <person name="Zhang A."/>
        </authorList>
    </citation>
    <scope>NUCLEOTIDE SEQUENCE [LARGE SCALE GENOMIC DNA]</scope>
    <source>
        <strain evidence="8 9">WL0053</strain>
    </source>
</reference>
<keyword evidence="2 6" id="KW-0812">Transmembrane</keyword>
<keyword evidence="5" id="KW-0046">Antibiotic resistance</keyword>
<dbReference type="InterPro" id="IPR000412">
    <property type="entry name" value="ABC_2_transport"/>
</dbReference>
<keyword evidence="4 6" id="KW-0472">Membrane</keyword>
<evidence type="ECO:0000313" key="9">
    <source>
        <dbReference type="Proteomes" id="UP000754710"/>
    </source>
</evidence>
<feature type="transmembrane region" description="Helical" evidence="6">
    <location>
        <begin position="36"/>
        <end position="58"/>
    </location>
</feature>
<evidence type="ECO:0000256" key="3">
    <source>
        <dbReference type="ARBA" id="ARBA00022989"/>
    </source>
</evidence>
<accession>A0ABS7RMX0</accession>
<comment type="similarity">
    <text evidence="6">Belongs to the ABC-2 integral membrane protein family.</text>
</comment>
<dbReference type="InterPro" id="IPR047817">
    <property type="entry name" value="ABC2_TM_bact-type"/>
</dbReference>
<dbReference type="RefSeq" id="WP_221025578.1">
    <property type="nucleotide sequence ID" value="NZ_JAIEZQ010000002.1"/>
</dbReference>
<feature type="transmembrane region" description="Helical" evidence="6">
    <location>
        <begin position="155"/>
        <end position="175"/>
    </location>
</feature>
<feature type="transmembrane region" description="Helical" evidence="6">
    <location>
        <begin position="239"/>
        <end position="260"/>
    </location>
</feature>
<protein>
    <recommendedName>
        <fullName evidence="6">Transport permease protein</fullName>
    </recommendedName>
</protein>
<dbReference type="PROSITE" id="PS51012">
    <property type="entry name" value="ABC_TM2"/>
    <property type="match status" value="1"/>
</dbReference>
<evidence type="ECO:0000313" key="8">
    <source>
        <dbReference type="EMBL" id="MBY9075882.1"/>
    </source>
</evidence>